<dbReference type="PANTHER" id="PTHR47435:SF4">
    <property type="entry name" value="KELCH REPEAT PROTEIN (AFU_ORTHOLOGUE AFUA_5G12780)"/>
    <property type="match status" value="1"/>
</dbReference>
<accession>A0A9W5T9W8</accession>
<sequence>MLAVFSVFTIHVESAKWKLLSMNDEGDRSYYKMAHAFSDTALYTFGGESEGCYNGDLKKFDPGKRQWTVLPPAGAVPASRAGATLTKIGSSLYLIGGHNNNGTMGTIHQYDIITNKWSHVYIQENCKFMSRSGHASCTDGQNRIFVFGGYNDDGIFLNDLYEITITTKSSPEPYETEISASFKLLSADSTKRGLNPSPKEFASLQHIDSMLYLYGGYSYGGSSHDGMWTYDLQQLKWSAVDCAILPPPSEGLSSVTMGRSILYFGGCDFGYGSNRCYNDIWRFDTTSSKWYIIPTADNKPKGRAFAAIAFIGDTLIVHGGSKLDKIAFGETYQLLDLLPCKDPAHTCLGRGTCSGVSCICNQGYTGHDCGITVVNHDLSTNIAPHTEM</sequence>
<evidence type="ECO:0000313" key="5">
    <source>
        <dbReference type="EMBL" id="GFE52622.1"/>
    </source>
</evidence>
<gene>
    <name evidence="5" type="ORF">BaOVIS_000260</name>
</gene>
<dbReference type="PROSITE" id="PS01186">
    <property type="entry name" value="EGF_2"/>
    <property type="match status" value="1"/>
</dbReference>
<dbReference type="OrthoDB" id="10251809at2759"/>
<dbReference type="GO" id="GO:0019760">
    <property type="term" value="P:glucosinolate metabolic process"/>
    <property type="evidence" value="ECO:0007669"/>
    <property type="project" value="UniProtKB-ARBA"/>
</dbReference>
<dbReference type="InterPro" id="IPR011043">
    <property type="entry name" value="Gal_Oxase/kelch_b-propeller"/>
</dbReference>
<evidence type="ECO:0000259" key="4">
    <source>
        <dbReference type="PROSITE" id="PS01186"/>
    </source>
</evidence>
<evidence type="ECO:0000259" key="3">
    <source>
        <dbReference type="PROSITE" id="PS00022"/>
    </source>
</evidence>
<dbReference type="SUPFAM" id="SSF57196">
    <property type="entry name" value="EGF/Laminin"/>
    <property type="match status" value="1"/>
</dbReference>
<evidence type="ECO:0000256" key="1">
    <source>
        <dbReference type="ARBA" id="ARBA00022737"/>
    </source>
</evidence>
<proteinExistence type="predicted"/>
<dbReference type="Pfam" id="PF24681">
    <property type="entry name" value="Kelch_KLHDC2_KLHL20_DRC7"/>
    <property type="match status" value="1"/>
</dbReference>
<name>A0A9W5T9W8_BABOV</name>
<feature type="domain" description="EGF-like" evidence="3 4">
    <location>
        <begin position="358"/>
        <end position="369"/>
    </location>
</feature>
<keyword evidence="2" id="KW-0408">Iron</keyword>
<comment type="caution">
    <text evidence="5">The sequence shown here is derived from an EMBL/GenBank/DDBJ whole genome shotgun (WGS) entry which is preliminary data.</text>
</comment>
<dbReference type="Proteomes" id="UP001057455">
    <property type="component" value="Unassembled WGS sequence"/>
</dbReference>
<dbReference type="SUPFAM" id="SSF117281">
    <property type="entry name" value="Kelch motif"/>
    <property type="match status" value="1"/>
</dbReference>
<dbReference type="Gene3D" id="2.120.10.80">
    <property type="entry name" value="Kelch-type beta propeller"/>
    <property type="match status" value="2"/>
</dbReference>
<dbReference type="SUPFAM" id="SSF50965">
    <property type="entry name" value="Galactose oxidase, central domain"/>
    <property type="match status" value="1"/>
</dbReference>
<keyword evidence="6" id="KW-1185">Reference proteome</keyword>
<dbReference type="AlphaFoldDB" id="A0A9W5T9W8"/>
<dbReference type="InterPro" id="IPR015915">
    <property type="entry name" value="Kelch-typ_b-propeller"/>
</dbReference>
<evidence type="ECO:0000313" key="6">
    <source>
        <dbReference type="Proteomes" id="UP001057455"/>
    </source>
</evidence>
<evidence type="ECO:0000256" key="2">
    <source>
        <dbReference type="ARBA" id="ARBA00023004"/>
    </source>
</evidence>
<protein>
    <submittedName>
        <fullName evidence="5">Kelch repeat domain containing protein protein, putative</fullName>
    </submittedName>
</protein>
<reference evidence="5" key="1">
    <citation type="submission" date="2019-12" db="EMBL/GenBank/DDBJ databases">
        <title>Genome sequence of Babesia ovis.</title>
        <authorList>
            <person name="Yamagishi J."/>
            <person name="Sevinc F."/>
            <person name="Xuan X."/>
        </authorList>
    </citation>
    <scope>NUCLEOTIDE SEQUENCE</scope>
    <source>
        <strain evidence="5">Selcuk</strain>
    </source>
</reference>
<dbReference type="PROSITE" id="PS00022">
    <property type="entry name" value="EGF_1"/>
    <property type="match status" value="1"/>
</dbReference>
<keyword evidence="1" id="KW-0677">Repeat</keyword>
<organism evidence="5 6">
    <name type="scientific">Babesia ovis</name>
    <dbReference type="NCBI Taxonomy" id="5869"/>
    <lineage>
        <taxon>Eukaryota</taxon>
        <taxon>Sar</taxon>
        <taxon>Alveolata</taxon>
        <taxon>Apicomplexa</taxon>
        <taxon>Aconoidasida</taxon>
        <taxon>Piroplasmida</taxon>
        <taxon>Babesiidae</taxon>
        <taxon>Babesia</taxon>
    </lineage>
</organism>
<dbReference type="InterPro" id="IPR000742">
    <property type="entry name" value="EGF"/>
</dbReference>
<dbReference type="EMBL" id="BLIY01000001">
    <property type="protein sequence ID" value="GFE52622.1"/>
    <property type="molecule type" value="Genomic_DNA"/>
</dbReference>
<dbReference type="PANTHER" id="PTHR47435">
    <property type="entry name" value="KELCH REPEAT PROTEIN (AFU_ORTHOLOGUE AFUA_5G12780)"/>
    <property type="match status" value="1"/>
</dbReference>